<sequence length="203" mass="23274">MIVLGDIFDRGGTEADPVGVYFALSGIQGKCSWIRGNHDQWLAEYIQEYYGRLGKRRKKMYPYAYNSFELIAQRLTEVDMLNLADLILNLPLQKELDLNGKKYLFAHAMTSPVGVPEKSEYYLMGTYDLEAFFLEGIDGVISMCGHTPTDNVIWRDGTYLDEYKNSVWRNEKENVYLLDCGCGFKSGRLACICLESGQRYYSE</sequence>
<dbReference type="Pfam" id="PF00149">
    <property type="entry name" value="Metallophos"/>
    <property type="match status" value="1"/>
</dbReference>
<comment type="caution">
    <text evidence="2">The sequence shown here is derived from an EMBL/GenBank/DDBJ whole genome shotgun (WGS) entry which is preliminary data.</text>
</comment>
<gene>
    <name evidence="2" type="ORF">OCV77_09450</name>
</gene>
<accession>A0ABT2T379</accession>
<evidence type="ECO:0000313" key="3">
    <source>
        <dbReference type="Proteomes" id="UP001652432"/>
    </source>
</evidence>
<dbReference type="Proteomes" id="UP001652432">
    <property type="component" value="Unassembled WGS sequence"/>
</dbReference>
<dbReference type="InterPro" id="IPR029052">
    <property type="entry name" value="Metallo-depent_PP-like"/>
</dbReference>
<keyword evidence="3" id="KW-1185">Reference proteome</keyword>
<protein>
    <submittedName>
        <fullName evidence="2">Metallophosphoesterase</fullName>
    </submittedName>
</protein>
<reference evidence="2 3" key="1">
    <citation type="journal article" date="2021" name="ISME Commun">
        <title>Automated analysis of genomic sequences facilitates high-throughput and comprehensive description of bacteria.</title>
        <authorList>
            <person name="Hitch T.C.A."/>
        </authorList>
    </citation>
    <scope>NUCLEOTIDE SEQUENCE [LARGE SCALE GENOMIC DNA]</scope>
    <source>
        <strain evidence="2 3">Sanger_18</strain>
    </source>
</reference>
<organism evidence="2 3">
    <name type="scientific">Suilimivivens aceti</name>
    <dbReference type="NCBI Taxonomy" id="2981774"/>
    <lineage>
        <taxon>Bacteria</taxon>
        <taxon>Bacillati</taxon>
        <taxon>Bacillota</taxon>
        <taxon>Clostridia</taxon>
        <taxon>Lachnospirales</taxon>
        <taxon>Lachnospiraceae</taxon>
        <taxon>Suilimivivens</taxon>
    </lineage>
</organism>
<evidence type="ECO:0000313" key="2">
    <source>
        <dbReference type="EMBL" id="MCU6744719.1"/>
    </source>
</evidence>
<name>A0ABT2T379_9FIRM</name>
<dbReference type="SUPFAM" id="SSF56300">
    <property type="entry name" value="Metallo-dependent phosphatases"/>
    <property type="match status" value="1"/>
</dbReference>
<proteinExistence type="predicted"/>
<dbReference type="RefSeq" id="WP_262574810.1">
    <property type="nucleotide sequence ID" value="NZ_JAOQKJ010000007.1"/>
</dbReference>
<dbReference type="Gene3D" id="3.60.21.10">
    <property type="match status" value="1"/>
</dbReference>
<dbReference type="EMBL" id="JAOQKJ010000007">
    <property type="protein sequence ID" value="MCU6744719.1"/>
    <property type="molecule type" value="Genomic_DNA"/>
</dbReference>
<dbReference type="InterPro" id="IPR004843">
    <property type="entry name" value="Calcineurin-like_PHP"/>
</dbReference>
<feature type="domain" description="Calcineurin-like phosphoesterase" evidence="1">
    <location>
        <begin position="2"/>
        <end position="147"/>
    </location>
</feature>
<evidence type="ECO:0000259" key="1">
    <source>
        <dbReference type="Pfam" id="PF00149"/>
    </source>
</evidence>